<protein>
    <submittedName>
        <fullName evidence="1">Uncharacterized protein</fullName>
    </submittedName>
</protein>
<reference evidence="1" key="1">
    <citation type="submission" date="2014-09" db="EMBL/GenBank/DDBJ databases">
        <authorList>
            <person name="Magalhaes I.L.F."/>
            <person name="Oliveira U."/>
            <person name="Santos F.R."/>
            <person name="Vidigal T.H.D.A."/>
            <person name="Brescovit A.D."/>
            <person name="Santos A.J."/>
        </authorList>
    </citation>
    <scope>NUCLEOTIDE SEQUENCE</scope>
    <source>
        <tissue evidence="1">Shoot tissue taken approximately 20 cm above the soil surface</tissue>
    </source>
</reference>
<name>A0A0A8XRC5_ARUDO</name>
<organism evidence="1">
    <name type="scientific">Arundo donax</name>
    <name type="common">Giant reed</name>
    <name type="synonym">Donax arundinaceus</name>
    <dbReference type="NCBI Taxonomy" id="35708"/>
    <lineage>
        <taxon>Eukaryota</taxon>
        <taxon>Viridiplantae</taxon>
        <taxon>Streptophyta</taxon>
        <taxon>Embryophyta</taxon>
        <taxon>Tracheophyta</taxon>
        <taxon>Spermatophyta</taxon>
        <taxon>Magnoliopsida</taxon>
        <taxon>Liliopsida</taxon>
        <taxon>Poales</taxon>
        <taxon>Poaceae</taxon>
        <taxon>PACMAD clade</taxon>
        <taxon>Arundinoideae</taxon>
        <taxon>Arundineae</taxon>
        <taxon>Arundo</taxon>
    </lineage>
</organism>
<reference evidence="1" key="2">
    <citation type="journal article" date="2015" name="Data Brief">
        <title>Shoot transcriptome of the giant reed, Arundo donax.</title>
        <authorList>
            <person name="Barrero R.A."/>
            <person name="Guerrero F.D."/>
            <person name="Moolhuijzen P."/>
            <person name="Goolsby J.A."/>
            <person name="Tidwell J."/>
            <person name="Bellgard S.E."/>
            <person name="Bellgard M.I."/>
        </authorList>
    </citation>
    <scope>NUCLEOTIDE SEQUENCE</scope>
    <source>
        <tissue evidence="1">Shoot tissue taken approximately 20 cm above the soil surface</tissue>
    </source>
</reference>
<proteinExistence type="predicted"/>
<dbReference type="AlphaFoldDB" id="A0A0A8XRC5"/>
<sequence length="68" mass="7903">MVGRTDHHHKLPTEIFSIVEISLKPFDSKVYLHNSNFLLTLSYSLCKEHTPQDISLYVPCDLIHHQSK</sequence>
<evidence type="ECO:0000313" key="1">
    <source>
        <dbReference type="EMBL" id="JAD16489.1"/>
    </source>
</evidence>
<dbReference type="EMBL" id="GBRH01281406">
    <property type="protein sequence ID" value="JAD16489.1"/>
    <property type="molecule type" value="Transcribed_RNA"/>
</dbReference>
<accession>A0A0A8XRC5</accession>